<evidence type="ECO:0000313" key="3">
    <source>
        <dbReference type="Proteomes" id="UP001501734"/>
    </source>
</evidence>
<reference evidence="3" key="1">
    <citation type="journal article" date="2019" name="Int. J. Syst. Evol. Microbiol.">
        <title>The Global Catalogue of Microorganisms (GCM) 10K type strain sequencing project: providing services to taxonomists for standard genome sequencing and annotation.</title>
        <authorList>
            <consortium name="The Broad Institute Genomics Platform"/>
            <consortium name="The Broad Institute Genome Sequencing Center for Infectious Disease"/>
            <person name="Wu L."/>
            <person name="Ma J."/>
        </authorList>
    </citation>
    <scope>NUCLEOTIDE SEQUENCE [LARGE SCALE GENOMIC DNA]</scope>
    <source>
        <strain evidence="3">JCM 17250</strain>
    </source>
</reference>
<comment type="caution">
    <text evidence="2">The sequence shown here is derived from an EMBL/GenBank/DDBJ whole genome shotgun (WGS) entry which is preliminary data.</text>
</comment>
<dbReference type="Proteomes" id="UP001501734">
    <property type="component" value="Unassembled WGS sequence"/>
</dbReference>
<proteinExistence type="predicted"/>
<accession>A0ABP7VKB9</accession>
<evidence type="ECO:0000259" key="1">
    <source>
        <dbReference type="Pfam" id="PF20275"/>
    </source>
</evidence>
<organism evidence="2 3">
    <name type="scientific">Amphibacillus indicireducens</name>
    <dbReference type="NCBI Taxonomy" id="1076330"/>
    <lineage>
        <taxon>Bacteria</taxon>
        <taxon>Bacillati</taxon>
        <taxon>Bacillota</taxon>
        <taxon>Bacilli</taxon>
        <taxon>Bacillales</taxon>
        <taxon>Bacillaceae</taxon>
        <taxon>Amphibacillus</taxon>
    </lineage>
</organism>
<dbReference type="Pfam" id="PF20275">
    <property type="entry name" value="CTD10"/>
    <property type="match status" value="1"/>
</dbReference>
<dbReference type="RefSeq" id="WP_344911589.1">
    <property type="nucleotide sequence ID" value="NZ_BAABDL010000071.1"/>
</dbReference>
<evidence type="ECO:0000313" key="2">
    <source>
        <dbReference type="EMBL" id="GAA4068937.1"/>
    </source>
</evidence>
<gene>
    <name evidence="2" type="ORF">GCM10022410_13570</name>
</gene>
<protein>
    <recommendedName>
        <fullName evidence="1">ABC-three component systems C-terminal domain-containing protein</fullName>
    </recommendedName>
</protein>
<dbReference type="InterPro" id="IPR046919">
    <property type="entry name" value="ABC-3C_CTD10"/>
</dbReference>
<sequence length="303" mass="35216">MNLQERGILRVMLQNKLFKSDGQSFEDLFVSIMNYVDNDFQSIKPWGNIGDRKNDGYIKRTNTYYQVYAPEEIEKAYMQSIKKLATDFDGLMQQWSPVNCFYFVLNDKYKGIHPDLMPEIQKIKDKHHLESAGIITAKDIENMLFTLKDDQIISIVGIPPDPSNIKNIDYSALNEVITYIMELPIQTKLDDDLVLPDWDEKIQFNGLSQIIADFLNTASYQLHNLQTYLSNNGHFVADELKIRVNEVYQQEKSTKNGDQLFMAMVEQLSPKQTQSYQNTVIIIMAKYFETCDIFEEPKKEENA</sequence>
<feature type="domain" description="ABC-three component systems C-terminal" evidence="1">
    <location>
        <begin position="172"/>
        <end position="295"/>
    </location>
</feature>
<dbReference type="EMBL" id="BAABDL010000071">
    <property type="protein sequence ID" value="GAA4068937.1"/>
    <property type="molecule type" value="Genomic_DNA"/>
</dbReference>
<name>A0ABP7VKB9_9BACI</name>
<keyword evidence="3" id="KW-1185">Reference proteome</keyword>